<evidence type="ECO:0000256" key="5">
    <source>
        <dbReference type="ARBA" id="ARBA00022801"/>
    </source>
</evidence>
<dbReference type="PANTHER" id="PTHR43069">
    <property type="entry name" value="FUMARYLACETOACETASE"/>
    <property type="match status" value="1"/>
</dbReference>
<organism evidence="13 14">
    <name type="scientific">Sporothrix eucalyptigena</name>
    <dbReference type="NCBI Taxonomy" id="1812306"/>
    <lineage>
        <taxon>Eukaryota</taxon>
        <taxon>Fungi</taxon>
        <taxon>Dikarya</taxon>
        <taxon>Ascomycota</taxon>
        <taxon>Pezizomycotina</taxon>
        <taxon>Sordariomycetes</taxon>
        <taxon>Sordariomycetidae</taxon>
        <taxon>Ophiostomatales</taxon>
        <taxon>Ophiostomataceae</taxon>
        <taxon>Sporothrix</taxon>
    </lineage>
</organism>
<evidence type="ECO:0000256" key="6">
    <source>
        <dbReference type="ARBA" id="ARBA00022837"/>
    </source>
</evidence>
<keyword evidence="6 10" id="KW-0106">Calcium</keyword>
<dbReference type="InterPro" id="IPR011234">
    <property type="entry name" value="Fumarylacetoacetase-like_C"/>
</dbReference>
<gene>
    <name evidence="13" type="ORF">SEUCBS140593_000869</name>
</gene>
<keyword evidence="9 10" id="KW-0585">Phenylalanine catabolism</keyword>
<dbReference type="SUPFAM" id="SSF63433">
    <property type="entry name" value="Fumarylacetoacetate hydrolase, FAH, N-terminal domain"/>
    <property type="match status" value="1"/>
</dbReference>
<dbReference type="Pfam" id="PF09298">
    <property type="entry name" value="FAA_hydrolase_N"/>
    <property type="match status" value="1"/>
</dbReference>
<dbReference type="EC" id="3.7.1.2" evidence="3 10"/>
<feature type="domain" description="Fumarylacetoacetase N-terminal" evidence="12">
    <location>
        <begin position="15"/>
        <end position="113"/>
    </location>
</feature>
<evidence type="ECO:0000256" key="3">
    <source>
        <dbReference type="ARBA" id="ARBA00012094"/>
    </source>
</evidence>
<comment type="cofactor">
    <cofactor evidence="10">
        <name>Mg(2+)</name>
        <dbReference type="ChEBI" id="CHEBI:18420"/>
    </cofactor>
    <cofactor evidence="10">
        <name>Ca(2+)</name>
        <dbReference type="ChEBI" id="CHEBI:29108"/>
    </cofactor>
</comment>
<name>A0ABP0ATS3_9PEZI</name>
<comment type="similarity">
    <text evidence="2 10">Belongs to the FAH family.</text>
</comment>
<dbReference type="InterPro" id="IPR036462">
    <property type="entry name" value="Fumarylacetoacetase_N_sf"/>
</dbReference>
<evidence type="ECO:0000313" key="14">
    <source>
        <dbReference type="Proteomes" id="UP001642482"/>
    </source>
</evidence>
<evidence type="ECO:0000256" key="10">
    <source>
        <dbReference type="RuleBase" id="RU366008"/>
    </source>
</evidence>
<evidence type="ECO:0000256" key="1">
    <source>
        <dbReference type="ARBA" id="ARBA00004782"/>
    </source>
</evidence>
<dbReference type="PANTHER" id="PTHR43069:SF5">
    <property type="entry name" value="FUMARYLACETOACETASE"/>
    <property type="match status" value="1"/>
</dbReference>
<evidence type="ECO:0000256" key="2">
    <source>
        <dbReference type="ARBA" id="ARBA00010211"/>
    </source>
</evidence>
<dbReference type="InterPro" id="IPR015377">
    <property type="entry name" value="Fumarylacetoacetase_N"/>
</dbReference>
<dbReference type="Gene3D" id="2.30.30.230">
    <property type="entry name" value="Fumarylacetoacetase, N-terminal domain"/>
    <property type="match status" value="1"/>
</dbReference>
<evidence type="ECO:0000256" key="8">
    <source>
        <dbReference type="ARBA" id="ARBA00022878"/>
    </source>
</evidence>
<comment type="caution">
    <text evidence="13">The sequence shown here is derived from an EMBL/GenBank/DDBJ whole genome shotgun (WGS) entry which is preliminary data.</text>
</comment>
<dbReference type="Proteomes" id="UP001642482">
    <property type="component" value="Unassembled WGS sequence"/>
</dbReference>
<evidence type="ECO:0000313" key="13">
    <source>
        <dbReference type="EMBL" id="CAK7210561.1"/>
    </source>
</evidence>
<evidence type="ECO:0000259" key="12">
    <source>
        <dbReference type="Pfam" id="PF09298"/>
    </source>
</evidence>
<comment type="pathway">
    <text evidence="1 10">Amino-acid degradation; L-phenylalanine degradation; acetoacetate and fumarate from L-phenylalanine: step 6/6.</text>
</comment>
<reference evidence="13 14" key="1">
    <citation type="submission" date="2024-01" db="EMBL/GenBank/DDBJ databases">
        <authorList>
            <person name="Allen C."/>
            <person name="Tagirdzhanova G."/>
        </authorList>
    </citation>
    <scope>NUCLEOTIDE SEQUENCE [LARGE SCALE GENOMIC DNA]</scope>
</reference>
<dbReference type="InterPro" id="IPR036663">
    <property type="entry name" value="Fumarylacetoacetase_C_sf"/>
</dbReference>
<evidence type="ECO:0000256" key="4">
    <source>
        <dbReference type="ARBA" id="ARBA00022723"/>
    </source>
</evidence>
<keyword evidence="5 10" id="KW-0378">Hydrolase</keyword>
<keyword evidence="8 10" id="KW-0828">Tyrosine catabolism</keyword>
<protein>
    <recommendedName>
        <fullName evidence="3 10">Fumarylacetoacetase</fullName>
        <ecNumber evidence="3 10">3.7.1.2</ecNumber>
    </recommendedName>
    <alternativeName>
        <fullName evidence="10">Fumarylacetoacetate hydrolase</fullName>
    </alternativeName>
</protein>
<dbReference type="EMBL" id="CAWUHD010000005">
    <property type="protein sequence ID" value="CAK7210561.1"/>
    <property type="molecule type" value="Genomic_DNA"/>
</dbReference>
<dbReference type="SUPFAM" id="SSF56529">
    <property type="entry name" value="FAH"/>
    <property type="match status" value="1"/>
</dbReference>
<dbReference type="Pfam" id="PF01557">
    <property type="entry name" value="FAA_hydrolase"/>
    <property type="match status" value="1"/>
</dbReference>
<dbReference type="InterPro" id="IPR005959">
    <property type="entry name" value="Fumarylacetoacetase"/>
</dbReference>
<keyword evidence="14" id="KW-1185">Reference proteome</keyword>
<accession>A0ABP0ATS3</accession>
<keyword evidence="4 10" id="KW-0479">Metal-binding</keyword>
<evidence type="ECO:0000259" key="11">
    <source>
        <dbReference type="Pfam" id="PF01557"/>
    </source>
</evidence>
<evidence type="ECO:0000256" key="9">
    <source>
        <dbReference type="ARBA" id="ARBA00023232"/>
    </source>
</evidence>
<dbReference type="Gene3D" id="3.90.850.10">
    <property type="entry name" value="Fumarylacetoacetase-like, C-terminal domain"/>
    <property type="match status" value="1"/>
</dbReference>
<keyword evidence="7 10" id="KW-0460">Magnesium</keyword>
<feature type="domain" description="Fumarylacetoacetase-like C-terminal" evidence="11">
    <location>
        <begin position="119"/>
        <end position="388"/>
    </location>
</feature>
<sequence length="412" mass="43743">MASSPDYAGHFSDRNIPFGIASSFVHSNPQATTRIANSVIFLTDLASSGFFENVKDLPGGIFAESTLNSFAALPQTMHTAVRAAISDAFRQKGLDAFPTDSIEDISAVTMHLPVHVSDFADFSCSLEHVKNAGRIIINNGAPPPAFFNFPIAYQGRASSVVVSGTPIERPMGQFRDGPNIKYGPSQKMDYEMEFAAIVGTPLAMKQRLHATDADRHIFGFVVLNDWSARDIQGFEMMPLGPCNGKNSGTSISPWVVTVDALKPYAIKAPFVEEGKDVVVPASLTDASRTTYDIQMQVDIQSGGSSTVIGTANVSSLYWSTRQMLAHIVSAGAALRTGDILATGTVSEAGEGSQGCLLETTEGGKQPVTLKDGTKRSFLADGDIVRMTAVAGSAESGVGWGDCTGELVSARPY</sequence>
<comment type="catalytic activity">
    <reaction evidence="10">
        <text>4-fumarylacetoacetate + H2O = acetoacetate + fumarate + H(+)</text>
        <dbReference type="Rhea" id="RHEA:10244"/>
        <dbReference type="ChEBI" id="CHEBI:13705"/>
        <dbReference type="ChEBI" id="CHEBI:15377"/>
        <dbReference type="ChEBI" id="CHEBI:15378"/>
        <dbReference type="ChEBI" id="CHEBI:18034"/>
        <dbReference type="ChEBI" id="CHEBI:29806"/>
        <dbReference type="EC" id="3.7.1.2"/>
    </reaction>
</comment>
<proteinExistence type="inferred from homology"/>
<evidence type="ECO:0000256" key="7">
    <source>
        <dbReference type="ARBA" id="ARBA00022842"/>
    </source>
</evidence>